<dbReference type="GO" id="GO:0008203">
    <property type="term" value="P:cholesterol metabolic process"/>
    <property type="evidence" value="ECO:0007669"/>
    <property type="project" value="UniProtKB-KW"/>
</dbReference>
<dbReference type="InterPro" id="IPR001680">
    <property type="entry name" value="WD40_rpt"/>
</dbReference>
<organism evidence="24 25">
    <name type="scientific">Bursaphelenchus okinawaensis</name>
    <dbReference type="NCBI Taxonomy" id="465554"/>
    <lineage>
        <taxon>Eukaryota</taxon>
        <taxon>Metazoa</taxon>
        <taxon>Ecdysozoa</taxon>
        <taxon>Nematoda</taxon>
        <taxon>Chromadorea</taxon>
        <taxon>Rhabditida</taxon>
        <taxon>Tylenchina</taxon>
        <taxon>Tylenchomorpha</taxon>
        <taxon>Aphelenchoidea</taxon>
        <taxon>Aphelenchoididae</taxon>
        <taxon>Bursaphelenchus</taxon>
    </lineage>
</organism>
<protein>
    <recommendedName>
        <fullName evidence="5">Sterol regulatory element-binding protein cleavage-activating protein</fullName>
    </recommendedName>
</protein>
<feature type="transmembrane region" description="Helical" evidence="22">
    <location>
        <begin position="137"/>
        <end position="157"/>
    </location>
</feature>
<feature type="compositionally biased region" description="Polar residues" evidence="21">
    <location>
        <begin position="337"/>
        <end position="346"/>
    </location>
</feature>
<evidence type="ECO:0000256" key="6">
    <source>
        <dbReference type="ARBA" id="ARBA00022548"/>
    </source>
</evidence>
<gene>
    <name evidence="24" type="ORF">BOKJ2_LOCUS3922</name>
</gene>
<evidence type="ECO:0000256" key="11">
    <source>
        <dbReference type="ARBA" id="ARBA00022989"/>
    </source>
</evidence>
<dbReference type="Pfam" id="PF00400">
    <property type="entry name" value="WD40"/>
    <property type="match status" value="1"/>
</dbReference>
<dbReference type="InterPro" id="IPR015943">
    <property type="entry name" value="WD40/YVTN_repeat-like_dom_sf"/>
</dbReference>
<evidence type="ECO:0000256" key="20">
    <source>
        <dbReference type="PROSITE-ProRule" id="PRU00221"/>
    </source>
</evidence>
<dbReference type="Proteomes" id="UP000783686">
    <property type="component" value="Unassembled WGS sequence"/>
</dbReference>
<feature type="repeat" description="WD" evidence="20">
    <location>
        <begin position="556"/>
        <end position="595"/>
    </location>
</feature>
<keyword evidence="9" id="KW-0677">Repeat</keyword>
<dbReference type="PANTHER" id="PTHR46378:SF1">
    <property type="entry name" value="STEROL REGULATORY ELEMENT-BINDING PROTEIN CLEAVAGE-ACTIVATING PROTEIN"/>
    <property type="match status" value="1"/>
</dbReference>
<evidence type="ECO:0000256" key="5">
    <source>
        <dbReference type="ARBA" id="ARBA00019541"/>
    </source>
</evidence>
<dbReference type="GO" id="GO:0032934">
    <property type="term" value="F:sterol binding"/>
    <property type="evidence" value="ECO:0007669"/>
    <property type="project" value="InterPro"/>
</dbReference>
<evidence type="ECO:0000256" key="19">
    <source>
        <dbReference type="ARBA" id="ARBA00045958"/>
    </source>
</evidence>
<evidence type="ECO:0000256" key="15">
    <source>
        <dbReference type="ARBA" id="ARBA00023136"/>
    </source>
</evidence>
<feature type="transmembrane region" description="Helical" evidence="22">
    <location>
        <begin position="216"/>
        <end position="232"/>
    </location>
</feature>
<comment type="similarity">
    <text evidence="4">Belongs to the WD repeat SCAP family.</text>
</comment>
<evidence type="ECO:0000256" key="9">
    <source>
        <dbReference type="ARBA" id="ARBA00022737"/>
    </source>
</evidence>
<keyword evidence="7 20" id="KW-0853">WD repeat</keyword>
<keyword evidence="17" id="KW-0325">Glycoprotein</keyword>
<keyword evidence="13" id="KW-0443">Lipid metabolism</keyword>
<comment type="subcellular location">
    <subcellularLocation>
        <location evidence="2">Cytoplasmic vesicle</location>
        <location evidence="2">COPII-coated vesicle membrane</location>
        <topology evidence="2">Multi-pass membrane protein</topology>
    </subcellularLocation>
    <subcellularLocation>
        <location evidence="1">Endoplasmic reticulum membrane</location>
        <topology evidence="1">Multi-pass membrane protein</topology>
    </subcellularLocation>
    <subcellularLocation>
        <location evidence="3">Golgi apparatus membrane</location>
        <topology evidence="3">Multi-pass membrane protein</topology>
    </subcellularLocation>
</comment>
<comment type="caution">
    <text evidence="24">The sequence shown here is derived from an EMBL/GenBank/DDBJ whole genome shotgun (WGS) entry which is preliminary data.</text>
</comment>
<feature type="transmembrane region" description="Helical" evidence="22">
    <location>
        <begin position="244"/>
        <end position="268"/>
    </location>
</feature>
<dbReference type="Pfam" id="PF12349">
    <property type="entry name" value="Sterol-sensing"/>
    <property type="match status" value="1"/>
</dbReference>
<evidence type="ECO:0000256" key="10">
    <source>
        <dbReference type="ARBA" id="ARBA00022824"/>
    </source>
</evidence>
<feature type="transmembrane region" description="Helical" evidence="22">
    <location>
        <begin position="499"/>
        <end position="520"/>
    </location>
</feature>
<evidence type="ECO:0000256" key="8">
    <source>
        <dbReference type="ARBA" id="ARBA00022692"/>
    </source>
</evidence>
<keyword evidence="10" id="KW-0256">Endoplasmic reticulum</keyword>
<feature type="transmembrane region" description="Helical" evidence="22">
    <location>
        <begin position="367"/>
        <end position="387"/>
    </location>
</feature>
<evidence type="ECO:0000256" key="14">
    <source>
        <dbReference type="ARBA" id="ARBA00023121"/>
    </source>
</evidence>
<comment type="function">
    <text evidence="19">Escort protein required for cholesterol as well as lipid homeostasis. Regulates export of the SCAP-SREBP complex from the endoplasmic reticulum to the Golgi upon low cholesterol, thereby regulating the processing of sterol regulatory element-binding proteins (SREBPs) SREBF1/SREBP1 and SREBF2/SREBP2. At high sterol concentrations, formation of a ternary complex with INSIG (INSIG1 or INSIG2) leads to mask the ER export signal in SCAP, promoting retention of the complex in the endoplasmic reticulum. Low sterol concentrations trigger release of INSIG, a conformational change in the SSD domain of SCAP, unmasking of the ER export signal, promoting recruitment into COPII-coated vesicles and transport of the SCAP-SREBP to the Golgi: in the Golgi, SREBPs are then processed, releasing the transcription factor fragment of SREBPs from the membrane, its import into the nucleus and up-regulation of LDLR, INSIG1 and the mevalonate pathway. Binds cholesterol via its SSD domain.</text>
</comment>
<evidence type="ECO:0000256" key="18">
    <source>
        <dbReference type="ARBA" id="ARBA00023221"/>
    </source>
</evidence>
<evidence type="ECO:0000256" key="7">
    <source>
        <dbReference type="ARBA" id="ARBA00022574"/>
    </source>
</evidence>
<evidence type="ECO:0000256" key="17">
    <source>
        <dbReference type="ARBA" id="ARBA00023180"/>
    </source>
</evidence>
<evidence type="ECO:0000313" key="24">
    <source>
        <dbReference type="EMBL" id="CAD5211879.1"/>
    </source>
</evidence>
<reference evidence="24" key="1">
    <citation type="submission" date="2020-09" db="EMBL/GenBank/DDBJ databases">
        <authorList>
            <person name="Kikuchi T."/>
        </authorList>
    </citation>
    <scope>NUCLEOTIDE SEQUENCE</scope>
    <source>
        <strain evidence="24">SH1</strain>
    </source>
</reference>
<feature type="transmembrane region" description="Helical" evidence="22">
    <location>
        <begin position="172"/>
        <end position="195"/>
    </location>
</feature>
<dbReference type="InterPro" id="IPR000731">
    <property type="entry name" value="SSD"/>
</dbReference>
<dbReference type="Proteomes" id="UP000614601">
    <property type="component" value="Unassembled WGS sequence"/>
</dbReference>
<dbReference type="InterPro" id="IPR036322">
    <property type="entry name" value="WD40_repeat_dom_sf"/>
</dbReference>
<keyword evidence="12" id="KW-0333">Golgi apparatus</keyword>
<dbReference type="InterPro" id="IPR053958">
    <property type="entry name" value="HMGCR/SNAP/NPC1-like_SSD"/>
</dbReference>
<evidence type="ECO:0000256" key="3">
    <source>
        <dbReference type="ARBA" id="ARBA00004653"/>
    </source>
</evidence>
<dbReference type="GO" id="GO:0012507">
    <property type="term" value="C:ER to Golgi transport vesicle membrane"/>
    <property type="evidence" value="ECO:0007669"/>
    <property type="project" value="UniProtKB-SubCell"/>
</dbReference>
<evidence type="ECO:0000256" key="2">
    <source>
        <dbReference type="ARBA" id="ARBA00004557"/>
    </source>
</evidence>
<sequence length="933" mass="106868">MWKLFSEKVHRTFFDYGKLCSAHPVACLSLSLLSVVFLSYPAMLKIELPVSSPFDVYWHQTTDSLEDAPEWLSTSPDLIIQQIVVSTQVDPWNTTEFTPDTVHLFGIPESDENIRQIGKEVYFYYTVKKFEMVKSKFGLAIASFFTVVFTLTTTLGICQHLDYSASMGRSKIFPYLAMIVGLENVLCITRSVVSIPPSLDVSVRIAHGLSEEAPKITKYFVLEMFFLLFGYLTQVPEIQEFCVFAFIGIVVDMYMQLFFYTPCLIFDLNRMDSADKNRFSIMLFNTDIKKLKKFPNPKCPAEHLFPSLFKRKNRLLRRLSEDNLKNEGSKKGHKRSTSSVNRKGPVTPQQLFSNRLQVLHYWTKTRIVQRVVMFSFLLWVGWLAFLVQKWRVFEGLFGEAGNFTFRSDSKWMSHHILDTAPLEWSVWSTATFKWWPLLLEQYHLSLSARYVTFMPLILLQDKISYDAREFNVEFKGVYSNVNAQLQDRIDWLELEMSRWLLISAVLPFLTVTMFILYMCFWERWLMWKKELQSAFTLKRSNFRSRLSSVELTPLAFSRHELPIECVAAFGDIIVSASVNGQVFVWDGKSGELKNSLLRNRNTVGARARSRSFFVPNEPKVPSSNDSSRNKSLVWCLDVSDRYIVLGCSDGEIQLASVSNGTILYSKTNDTLGVSHIQIANNRIVAVRLNGIVEVLEIASFTNDFGESKVILNHLSKSYAHHKPVTNVICTISHIITASYDNSIRVIDQESLHLSNSLYGHNGAVISICNDEEHNMLFSSCDRGRICCWDILTGRLLRSLEKDDHLPVEIVCTSKYLVGFSTDAGLWIWDKMDGDLVCNLLVQEHTDPLTLLLDIDENVEPILREGRFLVKINDRFVCTSDVNSAQVWDLEAKSVVKQIRLPAPIDSLQQLDDKSILCCVGTELYRISAPLHQS</sequence>
<proteinExistence type="inferred from homology"/>
<evidence type="ECO:0000259" key="23">
    <source>
        <dbReference type="PROSITE" id="PS50156"/>
    </source>
</evidence>
<keyword evidence="25" id="KW-1185">Reference proteome</keyword>
<dbReference type="Gene3D" id="2.130.10.10">
    <property type="entry name" value="YVTN repeat-like/Quinoprotein amine dehydrogenase"/>
    <property type="match status" value="1"/>
</dbReference>
<dbReference type="GO" id="GO:0045540">
    <property type="term" value="P:regulation of cholesterol biosynthetic process"/>
    <property type="evidence" value="ECO:0007669"/>
    <property type="project" value="TreeGrafter"/>
</dbReference>
<keyword evidence="18" id="KW-0753">Steroid metabolism</keyword>
<dbReference type="PROSITE" id="PS50156">
    <property type="entry name" value="SSD"/>
    <property type="match status" value="1"/>
</dbReference>
<dbReference type="GO" id="GO:0032933">
    <property type="term" value="P:SREBP signaling pathway"/>
    <property type="evidence" value="ECO:0007669"/>
    <property type="project" value="InterPro"/>
</dbReference>
<dbReference type="InterPro" id="IPR030225">
    <property type="entry name" value="SCAP"/>
</dbReference>
<evidence type="ECO:0000256" key="12">
    <source>
        <dbReference type="ARBA" id="ARBA00023034"/>
    </source>
</evidence>
<evidence type="ECO:0000256" key="4">
    <source>
        <dbReference type="ARBA" id="ARBA00007410"/>
    </source>
</evidence>
<evidence type="ECO:0000256" key="21">
    <source>
        <dbReference type="SAM" id="MobiDB-lite"/>
    </source>
</evidence>
<accession>A0A811K741</accession>
<dbReference type="SUPFAM" id="SSF50978">
    <property type="entry name" value="WD40 repeat-like"/>
    <property type="match status" value="1"/>
</dbReference>
<evidence type="ECO:0000256" key="13">
    <source>
        <dbReference type="ARBA" id="ARBA00023098"/>
    </source>
</evidence>
<keyword evidence="14" id="KW-0446">Lipid-binding</keyword>
<keyword evidence="11 22" id="KW-1133">Transmembrane helix</keyword>
<feature type="repeat" description="WD" evidence="20">
    <location>
        <begin position="757"/>
        <end position="798"/>
    </location>
</feature>
<dbReference type="GO" id="GO:0000139">
    <property type="term" value="C:Golgi membrane"/>
    <property type="evidence" value="ECO:0007669"/>
    <property type="project" value="UniProtKB-SubCell"/>
</dbReference>
<name>A0A811K741_9BILA</name>
<evidence type="ECO:0000256" key="22">
    <source>
        <dbReference type="SAM" id="Phobius"/>
    </source>
</evidence>
<feature type="region of interest" description="Disordered" evidence="21">
    <location>
        <begin position="324"/>
        <end position="346"/>
    </location>
</feature>
<dbReference type="EMBL" id="CAJFCW020000002">
    <property type="protein sequence ID" value="CAG9094612.1"/>
    <property type="molecule type" value="Genomic_DNA"/>
</dbReference>
<feature type="transmembrane region" description="Helical" evidence="22">
    <location>
        <begin position="22"/>
        <end position="40"/>
    </location>
</feature>
<dbReference type="SUPFAM" id="SSF82866">
    <property type="entry name" value="Multidrug efflux transporter AcrB transmembrane domain"/>
    <property type="match status" value="1"/>
</dbReference>
<feature type="domain" description="SSD" evidence="23">
    <location>
        <begin position="121"/>
        <end position="266"/>
    </location>
</feature>
<keyword evidence="15 22" id="KW-0472">Membrane</keyword>
<dbReference type="GO" id="GO:0005789">
    <property type="term" value="C:endoplasmic reticulum membrane"/>
    <property type="evidence" value="ECO:0007669"/>
    <property type="project" value="UniProtKB-SubCell"/>
</dbReference>
<keyword evidence="6" id="KW-0153">Cholesterol metabolism</keyword>
<dbReference type="SMART" id="SM00320">
    <property type="entry name" value="WD40"/>
    <property type="match status" value="4"/>
</dbReference>
<keyword evidence="8 22" id="KW-0812">Transmembrane</keyword>
<evidence type="ECO:0000313" key="25">
    <source>
        <dbReference type="Proteomes" id="UP000614601"/>
    </source>
</evidence>
<dbReference type="AlphaFoldDB" id="A0A811K741"/>
<dbReference type="GO" id="GO:0032936">
    <property type="term" value="C:SREBP-SCAP complex"/>
    <property type="evidence" value="ECO:0007669"/>
    <property type="project" value="TreeGrafter"/>
</dbReference>
<dbReference type="OrthoDB" id="60477at2759"/>
<dbReference type="PROSITE" id="PS50082">
    <property type="entry name" value="WD_REPEATS_2"/>
    <property type="match status" value="2"/>
</dbReference>
<dbReference type="EMBL" id="CAJFDH010000002">
    <property type="protein sequence ID" value="CAD5211879.1"/>
    <property type="molecule type" value="Genomic_DNA"/>
</dbReference>
<dbReference type="PANTHER" id="PTHR46378">
    <property type="entry name" value="STEROL REGULATORY ELEMENT-BINDING PROTEIN CLEAVAGE-ACTIVATING PROTEIN"/>
    <property type="match status" value="1"/>
</dbReference>
<keyword evidence="16" id="KW-1207">Sterol metabolism</keyword>
<evidence type="ECO:0000256" key="1">
    <source>
        <dbReference type="ARBA" id="ARBA00004477"/>
    </source>
</evidence>
<evidence type="ECO:0000256" key="16">
    <source>
        <dbReference type="ARBA" id="ARBA00023166"/>
    </source>
</evidence>